<dbReference type="PROSITE" id="PS50887">
    <property type="entry name" value="GGDEF"/>
    <property type="match status" value="1"/>
</dbReference>
<dbReference type="SMART" id="SM00267">
    <property type="entry name" value="GGDEF"/>
    <property type="match status" value="1"/>
</dbReference>
<dbReference type="NCBIfam" id="TIGR00254">
    <property type="entry name" value="GGDEF"/>
    <property type="match status" value="1"/>
</dbReference>
<dbReference type="AlphaFoldDB" id="A0A9E8M0H3"/>
<dbReference type="EMBL" id="CP106877">
    <property type="protein sequence ID" value="WAA12742.1"/>
    <property type="molecule type" value="Genomic_DNA"/>
</dbReference>
<dbReference type="RefSeq" id="WP_275420872.1">
    <property type="nucleotide sequence ID" value="NZ_CP106877.1"/>
</dbReference>
<feature type="transmembrane region" description="Helical" evidence="2">
    <location>
        <begin position="273"/>
        <end position="291"/>
    </location>
</feature>
<feature type="transmembrane region" description="Helical" evidence="2">
    <location>
        <begin position="69"/>
        <end position="94"/>
    </location>
</feature>
<feature type="transmembrane region" description="Helical" evidence="2">
    <location>
        <begin position="175"/>
        <end position="193"/>
    </location>
</feature>
<keyword evidence="1" id="KW-0175">Coiled coil</keyword>
<feature type="transmembrane region" description="Helical" evidence="2">
    <location>
        <begin position="100"/>
        <end position="123"/>
    </location>
</feature>
<dbReference type="FunFam" id="3.30.70.270:FF:000001">
    <property type="entry name" value="Diguanylate cyclase domain protein"/>
    <property type="match status" value="1"/>
</dbReference>
<evidence type="ECO:0000256" key="1">
    <source>
        <dbReference type="SAM" id="Coils"/>
    </source>
</evidence>
<dbReference type="InterPro" id="IPR043128">
    <property type="entry name" value="Rev_trsase/Diguanyl_cyclase"/>
</dbReference>
<dbReference type="InterPro" id="IPR000160">
    <property type="entry name" value="GGDEF_dom"/>
</dbReference>
<dbReference type="Pfam" id="PF00990">
    <property type="entry name" value="GGDEF"/>
    <property type="match status" value="1"/>
</dbReference>
<feature type="domain" description="GGDEF" evidence="3">
    <location>
        <begin position="387"/>
        <end position="518"/>
    </location>
</feature>
<feature type="transmembrane region" description="Helical" evidence="2">
    <location>
        <begin position="205"/>
        <end position="223"/>
    </location>
</feature>
<dbReference type="Proteomes" id="UP001164726">
    <property type="component" value="Chromosome"/>
</dbReference>
<dbReference type="InterPro" id="IPR050469">
    <property type="entry name" value="Diguanylate_Cyclase"/>
</dbReference>
<name>A0A9E8M0H3_9BACI</name>
<protein>
    <submittedName>
        <fullName evidence="4">GGDEF domain-containing protein</fullName>
    </submittedName>
</protein>
<evidence type="ECO:0000259" key="3">
    <source>
        <dbReference type="PROSITE" id="PS50887"/>
    </source>
</evidence>
<keyword evidence="5" id="KW-1185">Reference proteome</keyword>
<dbReference type="KEGG" id="fhl:OE105_00935"/>
<feature type="transmembrane region" description="Helical" evidence="2">
    <location>
        <begin position="12"/>
        <end position="32"/>
    </location>
</feature>
<evidence type="ECO:0000313" key="4">
    <source>
        <dbReference type="EMBL" id="WAA12742.1"/>
    </source>
</evidence>
<dbReference type="CDD" id="cd01949">
    <property type="entry name" value="GGDEF"/>
    <property type="match status" value="1"/>
</dbReference>
<sequence>MNAKKINVNPHVFISFIFIYTIIHFSFLFWFPHGMFKQIGLGIGSILAPLIASILIYQEWRRENQKEKIFWGLLFFGTIFYLIGQSLWLGHYYIFEIPPYPSYIDIFFLLHPFLFLCGLIYFVSRHENKPGMMVVLIDIFITIIVISIICWYFFIEPIYLKNPAPRLEIIVSISYPLLELLVLFGLFHTRFLLDSKTLSSSTLNSLTIATLLYVVTDSIFLFFTASDSYAFESIIEPLSALTFLLFGLSALFSKEVHDHRSFSWIKKYMNQNILHTLSIIILSLLFIPHILSTNVLLFMFLVGILLILFRQFLMLKQNKELNRLLDQTARQLEEKNEELKKTVKKLESLNRLREMEAKTDYLTGTYNRRFMEQLMHAFIKDANCHAIPFSVLLIDVDRFKSVNDQFGHDFGDKILFEIASLLQQTVRKSDVVGRLGGEEFIILLPSTEMNAALKIAERTRQLIEQSIFQFGEIQIKITISIGVTSWKMGDSFDKLYKRVDEALYEAKNIRNKVVYRSK</sequence>
<dbReference type="PANTHER" id="PTHR45138:SF9">
    <property type="entry name" value="DIGUANYLATE CYCLASE DGCM-RELATED"/>
    <property type="match status" value="1"/>
</dbReference>
<dbReference type="PANTHER" id="PTHR45138">
    <property type="entry name" value="REGULATORY COMPONENTS OF SENSORY TRANSDUCTION SYSTEM"/>
    <property type="match status" value="1"/>
</dbReference>
<gene>
    <name evidence="4" type="ORF">OE105_00935</name>
</gene>
<dbReference type="InterPro" id="IPR029787">
    <property type="entry name" value="Nucleotide_cyclase"/>
</dbReference>
<reference evidence="4" key="1">
    <citation type="submission" date="2022-09" db="EMBL/GenBank/DDBJ databases">
        <title>Complete Genomes of Fervidibacillus albus and Fervidibacillus halotolerans isolated from tidal flat sediments.</title>
        <authorList>
            <person name="Kwon K.K."/>
            <person name="Yang S.-H."/>
            <person name="Park M.J."/>
            <person name="Oh H.-M."/>
        </authorList>
    </citation>
    <scope>NUCLEOTIDE SEQUENCE</scope>
    <source>
        <strain evidence="4">MEBiC13594</strain>
    </source>
</reference>
<organism evidence="4 5">
    <name type="scientific">Fervidibacillus halotolerans</name>
    <dbReference type="NCBI Taxonomy" id="2980027"/>
    <lineage>
        <taxon>Bacteria</taxon>
        <taxon>Bacillati</taxon>
        <taxon>Bacillota</taxon>
        <taxon>Bacilli</taxon>
        <taxon>Bacillales</taxon>
        <taxon>Bacillaceae</taxon>
        <taxon>Fervidibacillus</taxon>
    </lineage>
</organism>
<feature type="transmembrane region" description="Helical" evidence="2">
    <location>
        <begin position="297"/>
        <end position="315"/>
    </location>
</feature>
<dbReference type="SUPFAM" id="SSF55073">
    <property type="entry name" value="Nucleotide cyclase"/>
    <property type="match status" value="1"/>
</dbReference>
<dbReference type="Gene3D" id="3.30.70.270">
    <property type="match status" value="1"/>
</dbReference>
<feature type="transmembrane region" description="Helical" evidence="2">
    <location>
        <begin position="135"/>
        <end position="155"/>
    </location>
</feature>
<feature type="transmembrane region" description="Helical" evidence="2">
    <location>
        <begin position="229"/>
        <end position="252"/>
    </location>
</feature>
<feature type="coiled-coil region" evidence="1">
    <location>
        <begin position="315"/>
        <end position="356"/>
    </location>
</feature>
<keyword evidence="2" id="KW-0472">Membrane</keyword>
<keyword evidence="2" id="KW-1133">Transmembrane helix</keyword>
<evidence type="ECO:0000256" key="2">
    <source>
        <dbReference type="SAM" id="Phobius"/>
    </source>
</evidence>
<dbReference type="GO" id="GO:0052621">
    <property type="term" value="F:diguanylate cyclase activity"/>
    <property type="evidence" value="ECO:0007669"/>
    <property type="project" value="TreeGrafter"/>
</dbReference>
<accession>A0A9E8M0H3</accession>
<proteinExistence type="predicted"/>
<keyword evidence="2" id="KW-0812">Transmembrane</keyword>
<feature type="transmembrane region" description="Helical" evidence="2">
    <location>
        <begin position="38"/>
        <end position="57"/>
    </location>
</feature>
<evidence type="ECO:0000313" key="5">
    <source>
        <dbReference type="Proteomes" id="UP001164726"/>
    </source>
</evidence>